<feature type="transmembrane region" description="Helical" evidence="4">
    <location>
        <begin position="142"/>
        <end position="161"/>
    </location>
</feature>
<dbReference type="GO" id="GO:0051536">
    <property type="term" value="F:iron-sulfur cluster binding"/>
    <property type="evidence" value="ECO:0007669"/>
    <property type="project" value="InterPro"/>
</dbReference>
<sequence length="564" mass="61996">MANVLWHGDWIARTRIISGLILFTHVLFHFLNIGTGLISPEAMDTFQEARQVITRSLVGSILLYGALLTHAGLALWRVAERRTLRLPPGEALQVALGLLIPLLLIPHLVHTRYAHEIHEVNDRISYIVILIWDSISVWNQSLLLLIVWIHGCIGLHFWLRLTRWWRRAVPWLIGVAVLVPGFALAGLISEGRRMWDLFGDPEIRAAALDYFNWPTPDAFADLQRVTQAALAVFWALLAIAVLGYLLRKLLARRRSVRIRYVDGPEVVSQKGMTLLEMSRANGVPHTSLCGGKGRCTTCRVVVEEGADLLHPPDEAEARSLAAVKAPPNTRLACQIRPTDPMTVFRVFRPEGRRHRTHASQGQERQLAILFLDMRGFTARTTGQLPYDVVFLLNRFFDAIVPAITGAGGAVDKYLGDGLLAVFEARDAAASARAALAAAEAVGHALDRFNRVLGDENDQPVRIGMSLHLGNLVLGEIGARDHAPRTIIGDTVNAASRLEGETKALGVELLVSKPLLRAAGHELDPSCWRMFDLRGVAEPLAALAVARAADLPERIAGATPQNAPA</sequence>
<dbReference type="Proteomes" id="UP000199379">
    <property type="component" value="Unassembled WGS sequence"/>
</dbReference>
<feature type="transmembrane region" description="Helical" evidence="4">
    <location>
        <begin position="91"/>
        <end position="109"/>
    </location>
</feature>
<keyword evidence="2" id="KW-1003">Cell membrane</keyword>
<gene>
    <name evidence="7" type="ORF">SAMN05444007_10783</name>
</gene>
<evidence type="ECO:0000256" key="3">
    <source>
        <dbReference type="ARBA" id="ARBA00023136"/>
    </source>
</evidence>
<feature type="transmembrane region" description="Helical" evidence="4">
    <location>
        <begin position="225"/>
        <end position="246"/>
    </location>
</feature>
<dbReference type="PANTHER" id="PTHR43081:SF17">
    <property type="entry name" value="BLL5647 PROTEIN"/>
    <property type="match status" value="1"/>
</dbReference>
<protein>
    <submittedName>
        <fullName evidence="7">Adenylate/guanylate cyclase</fullName>
    </submittedName>
</protein>
<feature type="transmembrane region" description="Helical" evidence="4">
    <location>
        <begin position="168"/>
        <end position="188"/>
    </location>
</feature>
<organism evidence="7 8">
    <name type="scientific">Cribrihabitans marinus</name>
    <dbReference type="NCBI Taxonomy" id="1227549"/>
    <lineage>
        <taxon>Bacteria</taxon>
        <taxon>Pseudomonadati</taxon>
        <taxon>Pseudomonadota</taxon>
        <taxon>Alphaproteobacteria</taxon>
        <taxon>Rhodobacterales</taxon>
        <taxon>Paracoccaceae</taxon>
        <taxon>Cribrihabitans</taxon>
    </lineage>
</organism>
<feature type="transmembrane region" description="Helical" evidence="4">
    <location>
        <begin position="20"/>
        <end position="38"/>
    </location>
</feature>
<keyword evidence="8" id="KW-1185">Reference proteome</keyword>
<evidence type="ECO:0000259" key="5">
    <source>
        <dbReference type="PROSITE" id="PS50125"/>
    </source>
</evidence>
<feature type="domain" description="2Fe-2S ferredoxin-type" evidence="6">
    <location>
        <begin position="254"/>
        <end position="352"/>
    </location>
</feature>
<dbReference type="InterPro" id="IPR036010">
    <property type="entry name" value="2Fe-2S_ferredoxin-like_sf"/>
</dbReference>
<dbReference type="GO" id="GO:0005886">
    <property type="term" value="C:plasma membrane"/>
    <property type="evidence" value="ECO:0007669"/>
    <property type="project" value="UniProtKB-SubCell"/>
</dbReference>
<keyword evidence="3 4" id="KW-0472">Membrane</keyword>
<dbReference type="CDD" id="cd07302">
    <property type="entry name" value="CHD"/>
    <property type="match status" value="1"/>
</dbReference>
<evidence type="ECO:0000313" key="7">
    <source>
        <dbReference type="EMBL" id="SEJ78043.1"/>
    </source>
</evidence>
<name>A0A1H7BJX4_9RHOB</name>
<keyword evidence="4" id="KW-1133">Transmembrane helix</keyword>
<dbReference type="GO" id="GO:0004016">
    <property type="term" value="F:adenylate cyclase activity"/>
    <property type="evidence" value="ECO:0007669"/>
    <property type="project" value="UniProtKB-ARBA"/>
</dbReference>
<comment type="subcellular location">
    <subcellularLocation>
        <location evidence="1">Cell membrane</location>
        <topology evidence="1">Multi-pass membrane protein</topology>
    </subcellularLocation>
</comment>
<dbReference type="GO" id="GO:0035556">
    <property type="term" value="P:intracellular signal transduction"/>
    <property type="evidence" value="ECO:0007669"/>
    <property type="project" value="InterPro"/>
</dbReference>
<dbReference type="EMBL" id="FNYD01000007">
    <property type="protein sequence ID" value="SEJ78043.1"/>
    <property type="molecule type" value="Genomic_DNA"/>
</dbReference>
<dbReference type="PROSITE" id="PS51085">
    <property type="entry name" value="2FE2S_FER_2"/>
    <property type="match status" value="1"/>
</dbReference>
<dbReference type="RefSeq" id="WP_092367461.1">
    <property type="nucleotide sequence ID" value="NZ_BMGV01000007.1"/>
</dbReference>
<dbReference type="SUPFAM" id="SSF54292">
    <property type="entry name" value="2Fe-2S ferredoxin-like"/>
    <property type="match status" value="1"/>
</dbReference>
<dbReference type="Gene3D" id="3.10.20.30">
    <property type="match status" value="1"/>
</dbReference>
<dbReference type="InterPro" id="IPR050697">
    <property type="entry name" value="Adenylyl/Guanylyl_Cyclase_3/4"/>
</dbReference>
<proteinExistence type="predicted"/>
<dbReference type="InterPro" id="IPR029787">
    <property type="entry name" value="Nucleotide_cyclase"/>
</dbReference>
<dbReference type="PANTHER" id="PTHR43081">
    <property type="entry name" value="ADENYLATE CYCLASE, TERMINAL-DIFFERENTIATION SPECIFIC-RELATED"/>
    <property type="match status" value="1"/>
</dbReference>
<dbReference type="STRING" id="1227549.SAMN05444007_10783"/>
<dbReference type="GO" id="GO:0006171">
    <property type="term" value="P:cAMP biosynthetic process"/>
    <property type="evidence" value="ECO:0007669"/>
    <property type="project" value="TreeGrafter"/>
</dbReference>
<dbReference type="InterPro" id="IPR001041">
    <property type="entry name" value="2Fe-2S_ferredoxin-type"/>
</dbReference>
<dbReference type="Pfam" id="PF00211">
    <property type="entry name" value="Guanylate_cyc"/>
    <property type="match status" value="1"/>
</dbReference>
<feature type="domain" description="Guanylate cyclase" evidence="5">
    <location>
        <begin position="367"/>
        <end position="498"/>
    </location>
</feature>
<dbReference type="OrthoDB" id="341967at2"/>
<dbReference type="Gene3D" id="3.30.70.1230">
    <property type="entry name" value="Nucleotide cyclase"/>
    <property type="match status" value="1"/>
</dbReference>
<dbReference type="SMART" id="SM00044">
    <property type="entry name" value="CYCc"/>
    <property type="match status" value="1"/>
</dbReference>
<evidence type="ECO:0000256" key="1">
    <source>
        <dbReference type="ARBA" id="ARBA00004651"/>
    </source>
</evidence>
<evidence type="ECO:0000256" key="2">
    <source>
        <dbReference type="ARBA" id="ARBA00022475"/>
    </source>
</evidence>
<dbReference type="InterPro" id="IPR001054">
    <property type="entry name" value="A/G_cyclase"/>
</dbReference>
<accession>A0A1H7BJX4</accession>
<reference evidence="7 8" key="1">
    <citation type="submission" date="2016-10" db="EMBL/GenBank/DDBJ databases">
        <authorList>
            <person name="de Groot N.N."/>
        </authorList>
    </citation>
    <scope>NUCLEOTIDE SEQUENCE [LARGE SCALE GENOMIC DNA]</scope>
    <source>
        <strain evidence="7 8">DSM 29340</strain>
    </source>
</reference>
<dbReference type="Pfam" id="PF00111">
    <property type="entry name" value="Fer2"/>
    <property type="match status" value="1"/>
</dbReference>
<dbReference type="PROSITE" id="PS50125">
    <property type="entry name" value="GUANYLATE_CYCLASE_2"/>
    <property type="match status" value="1"/>
</dbReference>
<evidence type="ECO:0000313" key="8">
    <source>
        <dbReference type="Proteomes" id="UP000199379"/>
    </source>
</evidence>
<dbReference type="AlphaFoldDB" id="A0A1H7BJX4"/>
<dbReference type="InterPro" id="IPR034804">
    <property type="entry name" value="SQR/QFR_C/D"/>
</dbReference>
<feature type="transmembrane region" description="Helical" evidence="4">
    <location>
        <begin position="58"/>
        <end position="79"/>
    </location>
</feature>
<dbReference type="InterPro" id="IPR012675">
    <property type="entry name" value="Beta-grasp_dom_sf"/>
</dbReference>
<evidence type="ECO:0000256" key="4">
    <source>
        <dbReference type="SAM" id="Phobius"/>
    </source>
</evidence>
<dbReference type="SUPFAM" id="SSF55073">
    <property type="entry name" value="Nucleotide cyclase"/>
    <property type="match status" value="1"/>
</dbReference>
<dbReference type="CDD" id="cd00207">
    <property type="entry name" value="fer2"/>
    <property type="match status" value="1"/>
</dbReference>
<dbReference type="SUPFAM" id="SSF81343">
    <property type="entry name" value="Fumarate reductase respiratory complex transmembrane subunits"/>
    <property type="match status" value="1"/>
</dbReference>
<evidence type="ECO:0000259" key="6">
    <source>
        <dbReference type="PROSITE" id="PS51085"/>
    </source>
</evidence>
<keyword evidence="4" id="KW-0812">Transmembrane</keyword>